<dbReference type="InterPro" id="IPR005162">
    <property type="entry name" value="Retrotrans_gag_dom"/>
</dbReference>
<organism evidence="5 6">
    <name type="scientific">Tanacetum coccineum</name>
    <dbReference type="NCBI Taxonomy" id="301880"/>
    <lineage>
        <taxon>Eukaryota</taxon>
        <taxon>Viridiplantae</taxon>
        <taxon>Streptophyta</taxon>
        <taxon>Embryophyta</taxon>
        <taxon>Tracheophyta</taxon>
        <taxon>Spermatophyta</taxon>
        <taxon>Magnoliopsida</taxon>
        <taxon>eudicotyledons</taxon>
        <taxon>Gunneridae</taxon>
        <taxon>Pentapetalae</taxon>
        <taxon>asterids</taxon>
        <taxon>campanulids</taxon>
        <taxon>Asterales</taxon>
        <taxon>Asteraceae</taxon>
        <taxon>Asteroideae</taxon>
        <taxon>Anthemideae</taxon>
        <taxon>Anthemidinae</taxon>
        <taxon>Tanacetum</taxon>
    </lineage>
</organism>
<dbReference type="Pfam" id="PF03950">
    <property type="entry name" value="tRNA-synt_1c_C"/>
    <property type="match status" value="1"/>
</dbReference>
<dbReference type="InterPro" id="IPR011035">
    <property type="entry name" value="Ribosomal_bL25/Gln-tRNA_synth"/>
</dbReference>
<feature type="domain" description="Retrotransposon gag" evidence="3">
    <location>
        <begin position="761"/>
        <end position="801"/>
    </location>
</feature>
<protein>
    <submittedName>
        <fullName evidence="5">MAK10-like protein</fullName>
    </submittedName>
</protein>
<dbReference type="EMBL" id="BQNB010015138">
    <property type="protein sequence ID" value="GJT36460.1"/>
    <property type="molecule type" value="Genomic_DNA"/>
</dbReference>
<reference evidence="5" key="2">
    <citation type="submission" date="2022-01" db="EMBL/GenBank/DDBJ databases">
        <authorList>
            <person name="Yamashiro T."/>
            <person name="Shiraishi A."/>
            <person name="Satake H."/>
            <person name="Nakayama K."/>
        </authorList>
    </citation>
    <scope>NUCLEOTIDE SEQUENCE</scope>
</reference>
<sequence>MRLQDHRGTLFDQSINSDSVLYLEAEFRGKMKITSETFPAKAFPLGNKVYLEVENSNTINILKAKVQDVEDISADLFLPQKAAPLADYCILNEFPLHVVQTPGSTQGGLNLNDEAGVSGEEVREVRPIGRDRAKKKASPSSRSESPFVDAGGGLVELDLMRGLMDFLECERPTRLSGSILSYITKSSSYPLIAQSRRCLHKDVSIVVGMLERVDMNVKAPHVMCICPTDAFALEVVIDTLDFYPVDVQVHDLWTWNSVHVMVFKGKLQTSNIKMVVVDELDYSLAQNEHGLTMVQQFKVLLPAAADVSNPFDVKIDNKNRNEKAVFDALFYNDWDVSSSSLARDIEKSECLSDESRQNHILSVATLFLLINTIKMLQSLEKSTLKQLRSTPLSLTGRGVTTTTINTFVRGIGITRRLSFDTHVRDELNKTTSRTMVVLHPLKVVITNHEASLVVDLDAKKWPNAPNDDASSHYKVPFSNVVYIEQTDFRLKDSKDYKGLAPGKTLLLKYAFLIKCTEVVLSEDTTTVVEIHVEYDPHKKTIPKASQSQTEIGVGKLHWVASPRLQIVDKMLKDDIFNGYAAVCDEQCNYHGEVSDSGCFHVASSNGGSESAENDDEHDEFPFIGRALRLVFLILQNVYMKPLRRVGEPLLLVGSTARTDNNAASSMMQKFWDSAMAAPPADDDSEPGSESYFDMASEAETDIGRSLEYFGMLRNRKAASAATGVLEQAHLDAAVEAALVVGLRIKTLMRARCMRLSLPAKSRTSNWLERLPAGSITTWEDLTTRFLAQFFPPGRTAKLRMDSFQGLTTKSPSSWHRPLAPTRKSSQCLMEAHLAPTQPTQVNKINTSCEICSGPHDTQYCMEDPEQAFFEYASSRTDEAGDARLSKFEADFKQQQSEMTNKIDTVLKAITNRIAGTLPSDTVKNPKLRTYPSLSARSYPTEDPQCSTQTHEEDSDVMFIEVIPKDDNSSKEEPKADGQEVEYFDIFLTRSELAYHKYLMCGPMPLIFLRNPNLMEGCPSNLKIPCNIGHVHVIFDEKKLGNS</sequence>
<dbReference type="PANTHER" id="PTHR43097">
    <property type="entry name" value="GLUTAMINE-TRNA LIGASE"/>
    <property type="match status" value="1"/>
</dbReference>
<evidence type="ECO:0000259" key="3">
    <source>
        <dbReference type="Pfam" id="PF03732"/>
    </source>
</evidence>
<reference evidence="5" key="1">
    <citation type="journal article" date="2022" name="Int. J. Mol. Sci.">
        <title>Draft Genome of Tanacetum Coccineum: Genomic Comparison of Closely Related Tanacetum-Family Plants.</title>
        <authorList>
            <person name="Yamashiro T."/>
            <person name="Shiraishi A."/>
            <person name="Nakayama K."/>
            <person name="Satake H."/>
        </authorList>
    </citation>
    <scope>NUCLEOTIDE SEQUENCE</scope>
</reference>
<keyword evidence="6" id="KW-1185">Reference proteome</keyword>
<dbReference type="InterPro" id="IPR050132">
    <property type="entry name" value="Gln/Glu-tRNA_Ligase"/>
</dbReference>
<evidence type="ECO:0000313" key="6">
    <source>
        <dbReference type="Proteomes" id="UP001151760"/>
    </source>
</evidence>
<evidence type="ECO:0000259" key="4">
    <source>
        <dbReference type="Pfam" id="PF03950"/>
    </source>
</evidence>
<evidence type="ECO:0000256" key="1">
    <source>
        <dbReference type="ARBA" id="ARBA00022917"/>
    </source>
</evidence>
<feature type="region of interest" description="Disordered" evidence="2">
    <location>
        <begin position="107"/>
        <end position="147"/>
    </location>
</feature>
<dbReference type="InterPro" id="IPR020056">
    <property type="entry name" value="Rbsml_bL25/Gln-tRNA_synth_N"/>
</dbReference>
<feature type="domain" description="Glutamyl/glutaminyl-tRNA synthetase class Ib anti-codon binding" evidence="4">
    <location>
        <begin position="432"/>
        <end position="535"/>
    </location>
</feature>
<dbReference type="Gene3D" id="2.40.240.10">
    <property type="entry name" value="Ribosomal Protein L25, Chain P"/>
    <property type="match status" value="1"/>
</dbReference>
<dbReference type="InterPro" id="IPR029071">
    <property type="entry name" value="Ubiquitin-like_domsf"/>
</dbReference>
<dbReference type="Proteomes" id="UP001151760">
    <property type="component" value="Unassembled WGS sequence"/>
</dbReference>
<dbReference type="SUPFAM" id="SSF54236">
    <property type="entry name" value="Ubiquitin-like"/>
    <property type="match status" value="1"/>
</dbReference>
<dbReference type="PANTHER" id="PTHR43097:SF4">
    <property type="entry name" value="GLUTAMINE--TRNA LIGASE"/>
    <property type="match status" value="1"/>
</dbReference>
<accession>A0ABQ5DC15</accession>
<gene>
    <name evidence="5" type="ORF">Tco_0926879</name>
</gene>
<proteinExistence type="predicted"/>
<evidence type="ECO:0000256" key="2">
    <source>
        <dbReference type="SAM" id="MobiDB-lite"/>
    </source>
</evidence>
<dbReference type="InterPro" id="IPR020059">
    <property type="entry name" value="Glu/Gln-tRNA-synth_Ib_codon-bd"/>
</dbReference>
<dbReference type="SUPFAM" id="SSF50715">
    <property type="entry name" value="Ribosomal protein L25-like"/>
    <property type="match status" value="1"/>
</dbReference>
<name>A0ABQ5DC15_9ASTR</name>
<dbReference type="Pfam" id="PF03732">
    <property type="entry name" value="Retrotrans_gag"/>
    <property type="match status" value="1"/>
</dbReference>
<keyword evidence="1" id="KW-0648">Protein biosynthesis</keyword>
<evidence type="ECO:0000313" key="5">
    <source>
        <dbReference type="EMBL" id="GJT36460.1"/>
    </source>
</evidence>
<comment type="caution">
    <text evidence="5">The sequence shown here is derived from an EMBL/GenBank/DDBJ whole genome shotgun (WGS) entry which is preliminary data.</text>
</comment>
<feature type="compositionally biased region" description="Basic and acidic residues" evidence="2">
    <location>
        <begin position="120"/>
        <end position="131"/>
    </location>
</feature>